<dbReference type="SMART" id="SM00849">
    <property type="entry name" value="Lactamase_B"/>
    <property type="match status" value="1"/>
</dbReference>
<dbReference type="AlphaFoldDB" id="A0A7D9H4V6"/>
<protein>
    <submittedName>
        <fullName evidence="3">Beta-lactamase domain-containing protein</fullName>
    </submittedName>
</protein>
<evidence type="ECO:0000313" key="3">
    <source>
        <dbReference type="EMBL" id="VUX56018.1"/>
    </source>
</evidence>
<feature type="domain" description="Metallo-beta-lactamase" evidence="2">
    <location>
        <begin position="46"/>
        <end position="229"/>
    </location>
</feature>
<evidence type="ECO:0000259" key="2">
    <source>
        <dbReference type="SMART" id="SM00849"/>
    </source>
</evidence>
<dbReference type="SUPFAM" id="SSF56281">
    <property type="entry name" value="Metallo-hydrolase/oxidoreductase"/>
    <property type="match status" value="1"/>
</dbReference>
<proteinExistence type="inferred from homology"/>
<name>A0A7D9H4V6_9GAMM</name>
<organism evidence="3">
    <name type="scientific">uncultured Woeseiaceae bacterium</name>
    <dbReference type="NCBI Taxonomy" id="1983305"/>
    <lineage>
        <taxon>Bacteria</taxon>
        <taxon>Pseudomonadati</taxon>
        <taxon>Pseudomonadota</taxon>
        <taxon>Gammaproteobacteria</taxon>
        <taxon>Woeseiales</taxon>
        <taxon>Woeseiaceae</taxon>
        <taxon>environmental samples</taxon>
    </lineage>
</organism>
<dbReference type="InterPro" id="IPR050855">
    <property type="entry name" value="NDM-1-like"/>
</dbReference>
<dbReference type="PANTHER" id="PTHR42951">
    <property type="entry name" value="METALLO-BETA-LACTAMASE DOMAIN-CONTAINING"/>
    <property type="match status" value="1"/>
</dbReference>
<dbReference type="InterPro" id="IPR036866">
    <property type="entry name" value="RibonucZ/Hydroxyglut_hydro"/>
</dbReference>
<gene>
    <name evidence="3" type="ORF">JTBM06_V1_230001</name>
</gene>
<dbReference type="GO" id="GO:0017001">
    <property type="term" value="P:antibiotic catabolic process"/>
    <property type="evidence" value="ECO:0007669"/>
    <property type="project" value="UniProtKB-ARBA"/>
</dbReference>
<evidence type="ECO:0000256" key="1">
    <source>
        <dbReference type="ARBA" id="ARBA00005250"/>
    </source>
</evidence>
<sequence>MPFHDAARTVSLVVAIISMSQVQAQNDTGLTAQKLSDSIFVLFGEGGNIGVSTGPDGTFIIDDQFADSGDAITAAIAAFSDKPIRYVINTHWHLDHNGSNEHFGRAGSVIIAHDNVRKRMISGGYLGAIDREIPPASTESLPVITFSDTMTLHLNGDEVYMLHAASSHTDGDGIIWFKDSNIIHMGDTFLNGIYPIADLDSGGSINGIIRAADTVLSFIDDQTQIIPGHGPVGSKADLEKYRDMCVVLRDRVADMKENGMTLEEVITTAPTRDYDAKWDTWGEEWRTISITGLYKEAP</sequence>
<dbReference type="Gene3D" id="3.60.15.10">
    <property type="entry name" value="Ribonuclease Z/Hydroxyacylglutathione hydrolase-like"/>
    <property type="match status" value="1"/>
</dbReference>
<reference evidence="3" key="1">
    <citation type="submission" date="2019-07" db="EMBL/GenBank/DDBJ databases">
        <authorList>
            <person name="Weber M."/>
            <person name="Kostadinov I."/>
            <person name="Kostadinov D I."/>
        </authorList>
    </citation>
    <scope>NUCLEOTIDE SEQUENCE</scope>
    <source>
        <strain evidence="3">Gfbio:sag-sample-m06:053724c1-46a9-4a36-b237-ea2bf867836b</strain>
    </source>
</reference>
<dbReference type="Pfam" id="PF00753">
    <property type="entry name" value="Lactamase_B"/>
    <property type="match status" value="1"/>
</dbReference>
<dbReference type="CDD" id="cd16282">
    <property type="entry name" value="metallo-hydrolase-like_MBL-fold"/>
    <property type="match status" value="1"/>
</dbReference>
<dbReference type="InterPro" id="IPR001279">
    <property type="entry name" value="Metallo-B-lactamas"/>
</dbReference>
<accession>A0A7D9H4V6</accession>
<dbReference type="EMBL" id="LR633967">
    <property type="protein sequence ID" value="VUX56018.1"/>
    <property type="molecule type" value="Genomic_DNA"/>
</dbReference>
<comment type="similarity">
    <text evidence="1">Belongs to the metallo-beta-lactamase superfamily. Class-B beta-lactamase family.</text>
</comment>
<dbReference type="PANTHER" id="PTHR42951:SF4">
    <property type="entry name" value="ACYL-COENZYME A THIOESTERASE MBLAC2"/>
    <property type="match status" value="1"/>
</dbReference>